<sequence>MGYASQAGRARTSASNPQAHAICDRCGFRYNHVNLRWQYDWRGASLQNLKLLVCSTCYDAPQEQLRAIVVPADPVPIVNPRVQDFVVAEQDTRTTSGSNTVDPVTGIPVINGDTRITENAEIRVTQQTGEPPNGLNTQPGTDPNAPGDNDPGLPYNNTTVPQTGPLT</sequence>
<evidence type="ECO:0000313" key="2">
    <source>
        <dbReference type="EMBL" id="CAB5219966.1"/>
    </source>
</evidence>
<evidence type="ECO:0000256" key="1">
    <source>
        <dbReference type="SAM" id="MobiDB-lite"/>
    </source>
</evidence>
<reference evidence="2" key="1">
    <citation type="submission" date="2020-05" db="EMBL/GenBank/DDBJ databases">
        <authorList>
            <person name="Chiriac C."/>
            <person name="Salcher M."/>
            <person name="Ghai R."/>
            <person name="Kavagutti S V."/>
        </authorList>
    </citation>
    <scope>NUCLEOTIDE SEQUENCE</scope>
</reference>
<feature type="compositionally biased region" description="Polar residues" evidence="1">
    <location>
        <begin position="126"/>
        <end position="141"/>
    </location>
</feature>
<accession>A0A6J7WPY6</accession>
<proteinExistence type="predicted"/>
<feature type="region of interest" description="Disordered" evidence="1">
    <location>
        <begin position="126"/>
        <end position="167"/>
    </location>
</feature>
<gene>
    <name evidence="2" type="ORF">UFOVP231_23</name>
</gene>
<dbReference type="EMBL" id="LR798279">
    <property type="protein sequence ID" value="CAB5219966.1"/>
    <property type="molecule type" value="Genomic_DNA"/>
</dbReference>
<organism evidence="2">
    <name type="scientific">uncultured Caudovirales phage</name>
    <dbReference type="NCBI Taxonomy" id="2100421"/>
    <lineage>
        <taxon>Viruses</taxon>
        <taxon>Duplodnaviria</taxon>
        <taxon>Heunggongvirae</taxon>
        <taxon>Uroviricota</taxon>
        <taxon>Caudoviricetes</taxon>
        <taxon>Peduoviridae</taxon>
        <taxon>Maltschvirus</taxon>
        <taxon>Maltschvirus maltsch</taxon>
    </lineage>
</organism>
<protein>
    <submittedName>
        <fullName evidence="2">Uncharacterized protein</fullName>
    </submittedName>
</protein>
<name>A0A6J7WPY6_9CAUD</name>
<feature type="compositionally biased region" description="Polar residues" evidence="1">
    <location>
        <begin position="155"/>
        <end position="167"/>
    </location>
</feature>